<evidence type="ECO:0000259" key="7">
    <source>
        <dbReference type="Pfam" id="PF01850"/>
    </source>
</evidence>
<keyword evidence="2 6" id="KW-0540">Nuclease</keyword>
<comment type="similarity">
    <text evidence="6">Belongs to the PINc/VapC protein family.</text>
</comment>
<dbReference type="Gene3D" id="3.40.50.1010">
    <property type="entry name" value="5'-nuclease"/>
    <property type="match status" value="1"/>
</dbReference>
<dbReference type="SUPFAM" id="SSF88723">
    <property type="entry name" value="PIN domain-like"/>
    <property type="match status" value="1"/>
</dbReference>
<feature type="binding site" evidence="6">
    <location>
        <position position="5"/>
    </location>
    <ligand>
        <name>Mg(2+)</name>
        <dbReference type="ChEBI" id="CHEBI:18420"/>
    </ligand>
</feature>
<feature type="binding site" evidence="6">
    <location>
        <position position="94"/>
    </location>
    <ligand>
        <name>Mg(2+)</name>
        <dbReference type="ChEBI" id="CHEBI:18420"/>
    </ligand>
</feature>
<reference evidence="9" key="1">
    <citation type="journal article" date="2019" name="Int. J. Syst. Evol. Microbiol.">
        <title>The Global Catalogue of Microorganisms (GCM) 10K type strain sequencing project: providing services to taxonomists for standard genome sequencing and annotation.</title>
        <authorList>
            <consortium name="The Broad Institute Genomics Platform"/>
            <consortium name="The Broad Institute Genome Sequencing Center for Infectious Disease"/>
            <person name="Wu L."/>
            <person name="Ma J."/>
        </authorList>
    </citation>
    <scope>NUCLEOTIDE SEQUENCE [LARGE SCALE GENOMIC DNA]</scope>
    <source>
        <strain evidence="9">JCM 9373</strain>
    </source>
</reference>
<keyword evidence="9" id="KW-1185">Reference proteome</keyword>
<evidence type="ECO:0000256" key="3">
    <source>
        <dbReference type="ARBA" id="ARBA00022723"/>
    </source>
</evidence>
<dbReference type="PANTHER" id="PTHR35901:SF1">
    <property type="entry name" value="EXONUCLEASE VAPC9"/>
    <property type="match status" value="1"/>
</dbReference>
<evidence type="ECO:0000256" key="2">
    <source>
        <dbReference type="ARBA" id="ARBA00022722"/>
    </source>
</evidence>
<comment type="caution">
    <text evidence="8">The sequence shown here is derived from an EMBL/GenBank/DDBJ whole genome shotgun (WGS) entry which is preliminary data.</text>
</comment>
<gene>
    <name evidence="6" type="primary">vapC</name>
    <name evidence="8" type="ORF">GCM10010466_48240</name>
</gene>
<keyword evidence="6" id="KW-0800">Toxin</keyword>
<dbReference type="InterPro" id="IPR002716">
    <property type="entry name" value="PIN_dom"/>
</dbReference>
<accession>A0ABP6NKE8</accession>
<comment type="cofactor">
    <cofactor evidence="6">
        <name>Mg(2+)</name>
        <dbReference type="ChEBI" id="CHEBI:18420"/>
    </cofactor>
</comment>
<evidence type="ECO:0000313" key="9">
    <source>
        <dbReference type="Proteomes" id="UP001500320"/>
    </source>
</evidence>
<dbReference type="HAMAP" id="MF_00265">
    <property type="entry name" value="VapC_Nob1"/>
    <property type="match status" value="1"/>
</dbReference>
<evidence type="ECO:0000256" key="1">
    <source>
        <dbReference type="ARBA" id="ARBA00022649"/>
    </source>
</evidence>
<dbReference type="PANTHER" id="PTHR35901">
    <property type="entry name" value="RIBONUCLEASE VAPC3"/>
    <property type="match status" value="1"/>
</dbReference>
<feature type="domain" description="PIN" evidence="7">
    <location>
        <begin position="2"/>
        <end position="119"/>
    </location>
</feature>
<comment type="function">
    <text evidence="6">Toxic component of a toxin-antitoxin (TA) system. An RNase.</text>
</comment>
<keyword evidence="4 6" id="KW-0378">Hydrolase</keyword>
<dbReference type="CDD" id="cd09873">
    <property type="entry name" value="PIN_Pae0151-like"/>
    <property type="match status" value="1"/>
</dbReference>
<dbReference type="InterPro" id="IPR044153">
    <property type="entry name" value="PIN_Pae0151-like"/>
</dbReference>
<keyword evidence="1 6" id="KW-1277">Toxin-antitoxin system</keyword>
<dbReference type="EC" id="3.1.-.-" evidence="6"/>
<organism evidence="8 9">
    <name type="scientific">Planomonospora alba</name>
    <dbReference type="NCBI Taxonomy" id="161354"/>
    <lineage>
        <taxon>Bacteria</taxon>
        <taxon>Bacillati</taxon>
        <taxon>Actinomycetota</taxon>
        <taxon>Actinomycetes</taxon>
        <taxon>Streptosporangiales</taxon>
        <taxon>Streptosporangiaceae</taxon>
        <taxon>Planomonospora</taxon>
    </lineage>
</organism>
<sequence length="131" mass="14466">MIVIDSSAVVEALVGDPVNSDLLTVIAEEELHAPALLDFEVSGALRGLVLGKKLDERRLDEAVEDFGLLHIRRYQMTELLGHVLGLRENFTTYDAAYVVLAQALDASLVTSDTEMREAEKFGVDVRVLRPE</sequence>
<dbReference type="RefSeq" id="WP_344863182.1">
    <property type="nucleotide sequence ID" value="NZ_BAAAUT010000042.1"/>
</dbReference>
<keyword evidence="5 6" id="KW-0460">Magnesium</keyword>
<evidence type="ECO:0000313" key="8">
    <source>
        <dbReference type="EMBL" id="GAA3151505.1"/>
    </source>
</evidence>
<dbReference type="InterPro" id="IPR029060">
    <property type="entry name" value="PIN-like_dom_sf"/>
</dbReference>
<dbReference type="Proteomes" id="UP001500320">
    <property type="component" value="Unassembled WGS sequence"/>
</dbReference>
<dbReference type="EMBL" id="BAAAUT010000042">
    <property type="protein sequence ID" value="GAA3151505.1"/>
    <property type="molecule type" value="Genomic_DNA"/>
</dbReference>
<dbReference type="Pfam" id="PF01850">
    <property type="entry name" value="PIN"/>
    <property type="match status" value="1"/>
</dbReference>
<dbReference type="InterPro" id="IPR051619">
    <property type="entry name" value="TypeII_TA_RNase_PINc/VapC"/>
</dbReference>
<dbReference type="InterPro" id="IPR022907">
    <property type="entry name" value="VapC_family"/>
</dbReference>
<evidence type="ECO:0000256" key="6">
    <source>
        <dbReference type="HAMAP-Rule" id="MF_00265"/>
    </source>
</evidence>
<proteinExistence type="inferred from homology"/>
<evidence type="ECO:0000256" key="4">
    <source>
        <dbReference type="ARBA" id="ARBA00022801"/>
    </source>
</evidence>
<name>A0ABP6NKE8_9ACTN</name>
<keyword evidence="3 6" id="KW-0479">Metal-binding</keyword>
<evidence type="ECO:0000256" key="5">
    <source>
        <dbReference type="ARBA" id="ARBA00022842"/>
    </source>
</evidence>
<protein>
    <recommendedName>
        <fullName evidence="6">Ribonuclease VapC</fullName>
        <shortName evidence="6">RNase VapC</shortName>
        <ecNumber evidence="6">3.1.-.-</ecNumber>
    </recommendedName>
    <alternativeName>
        <fullName evidence="6">Toxin VapC</fullName>
    </alternativeName>
</protein>